<evidence type="ECO:0000259" key="2">
    <source>
        <dbReference type="Pfam" id="PF24693"/>
    </source>
</evidence>
<evidence type="ECO:0000259" key="1">
    <source>
        <dbReference type="Pfam" id="PF22294"/>
    </source>
</evidence>
<protein>
    <submittedName>
        <fullName evidence="3">Uncharacterized protein</fullName>
    </submittedName>
</protein>
<dbReference type="InterPro" id="IPR054239">
    <property type="entry name" value="DUF6966"/>
</dbReference>
<feature type="domain" description="DUF7660" evidence="2">
    <location>
        <begin position="12"/>
        <end position="68"/>
    </location>
</feature>
<sequence length="165" mass="18084">MELGEQLDRIATRQDLAEFVAALAEAAESAESLGWENLTLPAFLEALAAWTGSMDSTCRNMGEAVPEDRVRAVLVALIELLDGVGETGWADAMRHHLVEVEEARDRPESPELLQFAVRHIIALAGGMGSFSDLVLQTPRGVALPEQDRFEELQNQLFEAAADELR</sequence>
<gene>
    <name evidence="3" type="ORF">GCM10009850_023940</name>
</gene>
<evidence type="ECO:0000313" key="3">
    <source>
        <dbReference type="EMBL" id="GAA2206936.1"/>
    </source>
</evidence>
<dbReference type="Proteomes" id="UP001499843">
    <property type="component" value="Unassembled WGS sequence"/>
</dbReference>
<accession>A0ABN3CC63</accession>
<organism evidence="3 4">
    <name type="scientific">Nonomuraea monospora</name>
    <dbReference type="NCBI Taxonomy" id="568818"/>
    <lineage>
        <taxon>Bacteria</taxon>
        <taxon>Bacillati</taxon>
        <taxon>Actinomycetota</taxon>
        <taxon>Actinomycetes</taxon>
        <taxon>Streptosporangiales</taxon>
        <taxon>Streptosporangiaceae</taxon>
        <taxon>Nonomuraea</taxon>
    </lineage>
</organism>
<proteinExistence type="predicted"/>
<comment type="caution">
    <text evidence="3">The sequence shown here is derived from an EMBL/GenBank/DDBJ whole genome shotgun (WGS) entry which is preliminary data.</text>
</comment>
<dbReference type="RefSeq" id="WP_344473647.1">
    <property type="nucleotide sequence ID" value="NZ_BAAAQX010000005.1"/>
</dbReference>
<evidence type="ECO:0000313" key="4">
    <source>
        <dbReference type="Proteomes" id="UP001499843"/>
    </source>
</evidence>
<dbReference type="Pfam" id="PF24693">
    <property type="entry name" value="DUF7660"/>
    <property type="match status" value="1"/>
</dbReference>
<name>A0ABN3CC63_9ACTN</name>
<keyword evidence="4" id="KW-1185">Reference proteome</keyword>
<dbReference type="Pfam" id="PF22294">
    <property type="entry name" value="DUF6966"/>
    <property type="match status" value="1"/>
</dbReference>
<dbReference type="InterPro" id="IPR056077">
    <property type="entry name" value="DUF7660"/>
</dbReference>
<dbReference type="EMBL" id="BAAAQX010000005">
    <property type="protein sequence ID" value="GAA2206936.1"/>
    <property type="molecule type" value="Genomic_DNA"/>
</dbReference>
<feature type="domain" description="DUF6966" evidence="1">
    <location>
        <begin position="84"/>
        <end position="140"/>
    </location>
</feature>
<reference evidence="3 4" key="1">
    <citation type="journal article" date="2019" name="Int. J. Syst. Evol. Microbiol.">
        <title>The Global Catalogue of Microorganisms (GCM) 10K type strain sequencing project: providing services to taxonomists for standard genome sequencing and annotation.</title>
        <authorList>
            <consortium name="The Broad Institute Genomics Platform"/>
            <consortium name="The Broad Institute Genome Sequencing Center for Infectious Disease"/>
            <person name="Wu L."/>
            <person name="Ma J."/>
        </authorList>
    </citation>
    <scope>NUCLEOTIDE SEQUENCE [LARGE SCALE GENOMIC DNA]</scope>
    <source>
        <strain evidence="3 4">JCM 16114</strain>
    </source>
</reference>